<dbReference type="PANTHER" id="PTHR21192">
    <property type="entry name" value="NUCLEAR PROTEIN E3-3"/>
    <property type="match status" value="1"/>
</dbReference>
<dbReference type="RefSeq" id="WP_169249110.1">
    <property type="nucleotide sequence ID" value="NZ_SPMZ01000032.1"/>
</dbReference>
<evidence type="ECO:0000313" key="2">
    <source>
        <dbReference type="Proteomes" id="UP000760480"/>
    </source>
</evidence>
<dbReference type="Gene3D" id="3.40.1230.10">
    <property type="entry name" value="MTH938-like"/>
    <property type="match status" value="1"/>
</dbReference>
<name>A0ABX1TMQ7_9GAMM</name>
<dbReference type="Pfam" id="PF04430">
    <property type="entry name" value="DUF498"/>
    <property type="match status" value="1"/>
</dbReference>
<proteinExistence type="predicted"/>
<accession>A0ABX1TMQ7</accession>
<reference evidence="1 2" key="1">
    <citation type="submission" date="2019-03" db="EMBL/GenBank/DDBJ databases">
        <title>Metabolic reconstructions from genomes of highly enriched 'Candidatus Accumulibacter' and 'Candidatus Competibacter' bioreactor populations.</title>
        <authorList>
            <person name="Annavajhala M.K."/>
            <person name="Welles L."/>
            <person name="Abbas B."/>
            <person name="Sorokin D."/>
            <person name="Park H."/>
            <person name="Van Loosdrecht M."/>
            <person name="Chandran K."/>
        </authorList>
    </citation>
    <scope>NUCLEOTIDE SEQUENCE [LARGE SCALE GENOMIC DNA]</scope>
    <source>
        <strain evidence="1 2">SBR_G</strain>
    </source>
</reference>
<dbReference type="InterPro" id="IPR036748">
    <property type="entry name" value="MTH938-like_sf"/>
</dbReference>
<comment type="caution">
    <text evidence="1">The sequence shown here is derived from an EMBL/GenBank/DDBJ whole genome shotgun (WGS) entry which is preliminary data.</text>
</comment>
<dbReference type="EMBL" id="SPMZ01000032">
    <property type="protein sequence ID" value="NMQ19849.1"/>
    <property type="molecule type" value="Genomic_DNA"/>
</dbReference>
<dbReference type="InterPro" id="IPR007523">
    <property type="entry name" value="NDUFAF3/AAMDC"/>
</dbReference>
<organism evidence="1 2">
    <name type="scientific">Candidatus Competibacter phosphatis</name>
    <dbReference type="NCBI Taxonomy" id="221280"/>
    <lineage>
        <taxon>Bacteria</taxon>
        <taxon>Pseudomonadati</taxon>
        <taxon>Pseudomonadota</taxon>
        <taxon>Gammaproteobacteria</taxon>
        <taxon>Candidatus Competibacteraceae</taxon>
        <taxon>Candidatus Competibacter</taxon>
    </lineage>
</organism>
<dbReference type="PANTHER" id="PTHR21192:SF2">
    <property type="entry name" value="NADH DEHYDROGENASE [UBIQUINONE] 1 ALPHA SUBCOMPLEX ASSEMBLY FACTOR 3"/>
    <property type="match status" value="1"/>
</dbReference>
<evidence type="ECO:0008006" key="3">
    <source>
        <dbReference type="Google" id="ProtNLM"/>
    </source>
</evidence>
<dbReference type="Proteomes" id="UP000760480">
    <property type="component" value="Unassembled WGS sequence"/>
</dbReference>
<dbReference type="CDD" id="cd05560">
    <property type="entry name" value="Xcc1710_like"/>
    <property type="match status" value="1"/>
</dbReference>
<protein>
    <recommendedName>
        <fullName evidence="3">Xcc1710-like domain-containing protein</fullName>
    </recommendedName>
</protein>
<sequence length="125" mass="14103">MRFSQDIDTSQHFVRGYGPGWIKINEQEIRRSLIVTPERLIVDWPPQAFADLEGAHFEAIAQLEPEIVVLGTGDRQRFPHPRLTQSLLARGVGVEVMDTAAACRTYNIVMLEGRRVAAALLLMFD</sequence>
<gene>
    <name evidence="1" type="ORF">E4P82_11960</name>
</gene>
<keyword evidence="2" id="KW-1185">Reference proteome</keyword>
<dbReference type="SUPFAM" id="SSF64076">
    <property type="entry name" value="MTH938-like"/>
    <property type="match status" value="1"/>
</dbReference>
<evidence type="ECO:0000313" key="1">
    <source>
        <dbReference type="EMBL" id="NMQ19849.1"/>
    </source>
</evidence>